<feature type="compositionally biased region" description="Basic and acidic residues" evidence="1">
    <location>
        <begin position="246"/>
        <end position="257"/>
    </location>
</feature>
<gene>
    <name evidence="3 4" type="primary">plekhs1.1</name>
</gene>
<feature type="compositionally biased region" description="Polar residues" evidence="1">
    <location>
        <begin position="263"/>
        <end position="273"/>
    </location>
</feature>
<dbReference type="InterPro" id="IPR042986">
    <property type="entry name" value="PLEKHS1"/>
</dbReference>
<dbReference type="PANTHER" id="PTHR47014">
    <property type="entry name" value="PLECKSTRIN HOMOLOGY DOMAIN-CONTAINING FAMILY S MEMBER 1"/>
    <property type="match status" value="1"/>
</dbReference>
<dbReference type="KEGG" id="ccar:109112023"/>
<dbReference type="Gene3D" id="2.30.29.30">
    <property type="entry name" value="Pleckstrin-homology domain (PH domain)/Phosphotyrosine-binding domain (PTB)"/>
    <property type="match status" value="1"/>
</dbReference>
<dbReference type="SUPFAM" id="SSF50729">
    <property type="entry name" value="PH domain-like"/>
    <property type="match status" value="1"/>
</dbReference>
<proteinExistence type="predicted"/>
<evidence type="ECO:0000313" key="4">
    <source>
        <dbReference type="RefSeq" id="XP_042591653.1"/>
    </source>
</evidence>
<reference evidence="3 4" key="1">
    <citation type="submission" date="2025-04" db="UniProtKB">
        <authorList>
            <consortium name="RefSeq"/>
        </authorList>
    </citation>
    <scope>IDENTIFICATION</scope>
    <source>
        <tissue evidence="3 4">Muscle</tissue>
    </source>
</reference>
<evidence type="ECO:0000259" key="2">
    <source>
        <dbReference type="PROSITE" id="PS50003"/>
    </source>
</evidence>
<feature type="region of interest" description="Disordered" evidence="1">
    <location>
        <begin position="177"/>
        <end position="273"/>
    </location>
</feature>
<dbReference type="SMART" id="SM00233">
    <property type="entry name" value="PH"/>
    <property type="match status" value="1"/>
</dbReference>
<dbReference type="AlphaFoldDB" id="A0A9R0AAZ2"/>
<dbReference type="CTD" id="100136845"/>
<dbReference type="PROSITE" id="PS50003">
    <property type="entry name" value="PH_DOMAIN"/>
    <property type="match status" value="1"/>
</dbReference>
<dbReference type="Pfam" id="PF00169">
    <property type="entry name" value="PH"/>
    <property type="match status" value="1"/>
</dbReference>
<dbReference type="RefSeq" id="XP_042591653.1">
    <property type="nucleotide sequence ID" value="XM_042735719.1"/>
</dbReference>
<name>A0A9R0AAZ2_CYPCA</name>
<dbReference type="InterPro" id="IPR001849">
    <property type="entry name" value="PH_domain"/>
</dbReference>
<dbReference type="GeneID" id="109112023"/>
<dbReference type="RefSeq" id="XP_042591652.1">
    <property type="nucleotide sequence ID" value="XM_042735718.1"/>
</dbReference>
<evidence type="ECO:0000256" key="1">
    <source>
        <dbReference type="SAM" id="MobiDB-lite"/>
    </source>
</evidence>
<protein>
    <submittedName>
        <fullName evidence="3 4">Pleckstrin homology domain-containing family S member 1 isoform X1</fullName>
    </submittedName>
</protein>
<evidence type="ECO:0000313" key="3">
    <source>
        <dbReference type="RefSeq" id="XP_042591652.1"/>
    </source>
</evidence>
<feature type="compositionally biased region" description="Polar residues" evidence="1">
    <location>
        <begin position="179"/>
        <end position="199"/>
    </location>
</feature>
<feature type="compositionally biased region" description="Polar residues" evidence="1">
    <location>
        <begin position="223"/>
        <end position="240"/>
    </location>
</feature>
<feature type="domain" description="PH" evidence="2">
    <location>
        <begin position="51"/>
        <end position="175"/>
    </location>
</feature>
<dbReference type="OrthoDB" id="9900190at2759"/>
<dbReference type="InterPro" id="IPR011993">
    <property type="entry name" value="PH-like_dom_sf"/>
</dbReference>
<organism evidence="4">
    <name type="scientific">Cyprinus carpio</name>
    <name type="common">Common carp</name>
    <dbReference type="NCBI Taxonomy" id="7962"/>
    <lineage>
        <taxon>Eukaryota</taxon>
        <taxon>Metazoa</taxon>
        <taxon>Chordata</taxon>
        <taxon>Craniata</taxon>
        <taxon>Vertebrata</taxon>
        <taxon>Euteleostomi</taxon>
        <taxon>Actinopterygii</taxon>
        <taxon>Neopterygii</taxon>
        <taxon>Teleostei</taxon>
        <taxon>Ostariophysi</taxon>
        <taxon>Cypriniformes</taxon>
        <taxon>Cyprinidae</taxon>
        <taxon>Cyprininae</taxon>
        <taxon>Cyprinus</taxon>
    </lineage>
</organism>
<dbReference type="PANTHER" id="PTHR47014:SF1">
    <property type="entry name" value="PLECKSTRIN HOMOLOGY DOMAIN-CONTAINING FAMILY S MEMBER 1"/>
    <property type="match status" value="1"/>
</dbReference>
<sequence length="365" mass="40786">MHICENRTAVQRTLFLRQHTIVKQRFNIIQMNSRRKSDLNASCHNEAAEVEEVCTGFLIKSPPPKQIKNRKSWKKRFFVLSKTSGSCHELKYYKTTEKGKPIKTIQASTITVLQVLPQANPVFEWICNAFKCSPSSVLFMKAEDPGDKVPREFFFIGDSSKDVDSWFNALFGAIKNNKIEPQTEPQSTTESNSNDQSPPDTEENEVDSKPPLPPRKKPASEDVPTQNAQCSQSPRSSPSATPVYENQKEEEPLHETAVESNEDMSSGESVTCTSENSLLDCVTKAFNDMKTTQTSTESDGQSETHTLVEKEIYISHHNANILVISKEEGKPCVSKCGEIEASSLLHKGDQILAVNDLLTDTVEEV</sequence>
<dbReference type="Proteomes" id="UP001155660">
    <property type="component" value="Chromosome B12"/>
</dbReference>
<accession>A0A9R0AAZ2</accession>